<dbReference type="PANTHER" id="PTHR46840">
    <property type="entry name" value="ARMADILLO REPEAT-CONTAINING PROTEIN 1"/>
    <property type="match status" value="1"/>
</dbReference>
<evidence type="ECO:0000256" key="1">
    <source>
        <dbReference type="PIRNR" id="PIRNR013899"/>
    </source>
</evidence>
<dbReference type="OrthoDB" id="17335at2759"/>
<keyword evidence="4" id="KW-1185">Reference proteome</keyword>
<feature type="region of interest" description="Disordered" evidence="2">
    <location>
        <begin position="175"/>
        <end position="198"/>
    </location>
</feature>
<protein>
    <recommendedName>
        <fullName evidence="1">Armadillo repeat-containing protein 1</fullName>
    </recommendedName>
</protein>
<reference evidence="3 4" key="1">
    <citation type="submission" date="2019-03" db="EMBL/GenBank/DDBJ databases">
        <title>First draft genome of Liparis tanakae, snailfish: a comprehensive survey of snailfish specific genes.</title>
        <authorList>
            <person name="Kim W."/>
            <person name="Song I."/>
            <person name="Jeong J.-H."/>
            <person name="Kim D."/>
            <person name="Kim S."/>
            <person name="Ryu S."/>
            <person name="Song J.Y."/>
            <person name="Lee S.K."/>
        </authorList>
    </citation>
    <scope>NUCLEOTIDE SEQUENCE [LARGE SCALE GENOMIC DNA]</scope>
    <source>
        <tissue evidence="3">Muscle</tissue>
    </source>
</reference>
<accession>A0A4Z2EXC1</accession>
<gene>
    <name evidence="3" type="primary">ARMC1_1</name>
    <name evidence="3" type="ORF">EYF80_056843</name>
</gene>
<dbReference type="AlphaFoldDB" id="A0A4Z2EXC1"/>
<evidence type="ECO:0000256" key="2">
    <source>
        <dbReference type="SAM" id="MobiDB-lite"/>
    </source>
</evidence>
<evidence type="ECO:0000313" key="3">
    <source>
        <dbReference type="EMBL" id="TNN32994.1"/>
    </source>
</evidence>
<name>A0A4Z2EXC1_9TELE</name>
<dbReference type="InterPro" id="IPR016617">
    <property type="entry name" value="ARMC1"/>
</dbReference>
<comment type="caution">
    <text evidence="3">The sequence shown here is derived from an EMBL/GenBank/DDBJ whole genome shotgun (WGS) entry which is preliminary data.</text>
</comment>
<dbReference type="PIRSF" id="PIRSF013899">
    <property type="entry name" value="UCP013899"/>
    <property type="match status" value="1"/>
</dbReference>
<feature type="compositionally biased region" description="Polar residues" evidence="2">
    <location>
        <begin position="187"/>
        <end position="198"/>
    </location>
</feature>
<organism evidence="3 4">
    <name type="scientific">Liparis tanakae</name>
    <name type="common">Tanaka's snailfish</name>
    <dbReference type="NCBI Taxonomy" id="230148"/>
    <lineage>
        <taxon>Eukaryota</taxon>
        <taxon>Metazoa</taxon>
        <taxon>Chordata</taxon>
        <taxon>Craniata</taxon>
        <taxon>Vertebrata</taxon>
        <taxon>Euteleostomi</taxon>
        <taxon>Actinopterygii</taxon>
        <taxon>Neopterygii</taxon>
        <taxon>Teleostei</taxon>
        <taxon>Neoteleostei</taxon>
        <taxon>Acanthomorphata</taxon>
        <taxon>Eupercaria</taxon>
        <taxon>Perciformes</taxon>
        <taxon>Cottioidei</taxon>
        <taxon>Cottales</taxon>
        <taxon>Liparidae</taxon>
        <taxon>Liparis</taxon>
    </lineage>
</organism>
<dbReference type="PANTHER" id="PTHR46840:SF2">
    <property type="entry name" value="ARMADILLO REPEAT-CONTAINING PROTEIN 1"/>
    <property type="match status" value="1"/>
</dbReference>
<sequence>MSGEPDPLLVVNQLRDLAADPLNRRAIIQDQGCLPGLILFLGHANPQVVYSALLVSRPALTDTPVAPPPAAATVSPIGRCPQAIRYLAECRANREKLRGALGLLLSLQSVAHKSTTPGETALLASEVYELLRASGGGSEPAGGGGSRRKAQFFMGASNKRAKTVVLHIHGLDDYVSRTPRRPRPPQTGGSLRLSSPQGRRSQCEEALLKVRGVISFTFQMSLKRCVVRIRSDLKAEALASAIASTQVMAAQQVLRAEGGEEVRTLEYSGG</sequence>
<evidence type="ECO:0000313" key="4">
    <source>
        <dbReference type="Proteomes" id="UP000314294"/>
    </source>
</evidence>
<dbReference type="Proteomes" id="UP000314294">
    <property type="component" value="Unassembled WGS sequence"/>
</dbReference>
<proteinExistence type="predicted"/>
<dbReference type="EMBL" id="SRLO01002396">
    <property type="protein sequence ID" value="TNN32994.1"/>
    <property type="molecule type" value="Genomic_DNA"/>
</dbReference>